<dbReference type="AlphaFoldDB" id="A0A5A7NMB2"/>
<comment type="caution">
    <text evidence="2">The sequence shown here is derived from an EMBL/GenBank/DDBJ whole genome shotgun (WGS) entry which is preliminary data.</text>
</comment>
<sequence length="71" mass="8027">MAQDYDRDPQKEGDRASLKEVTKRAFIPDTGHHKAEGPKQASPTHNFALIEAYASRERHEKHELKANGDLS</sequence>
<feature type="region of interest" description="Disordered" evidence="1">
    <location>
        <begin position="1"/>
        <end position="45"/>
    </location>
</feature>
<protein>
    <submittedName>
        <fullName evidence="2">Uncharacterized protein</fullName>
    </submittedName>
</protein>
<proteinExistence type="predicted"/>
<organism evidence="2 3">
    <name type="scientific">Zafaria cholistanensis</name>
    <dbReference type="NCBI Taxonomy" id="1682741"/>
    <lineage>
        <taxon>Bacteria</taxon>
        <taxon>Bacillati</taxon>
        <taxon>Actinomycetota</taxon>
        <taxon>Actinomycetes</taxon>
        <taxon>Micrococcales</taxon>
        <taxon>Micrococcaceae</taxon>
        <taxon>Zafaria</taxon>
    </lineage>
</organism>
<reference evidence="2 3" key="1">
    <citation type="submission" date="2019-09" db="EMBL/GenBank/DDBJ databases">
        <title>Arthrobacter zafarii sp. nov., a moderately thermotolerant and halotolerant actinobacterium isolated from Cholistan desert soil of Pakistan.</title>
        <authorList>
            <person name="Amin A."/>
            <person name="Ahmed I."/>
            <person name="Khalid N."/>
            <person name="Schumann P."/>
            <person name="Busse H.J."/>
            <person name="Khan I.U."/>
            <person name="Li S."/>
            <person name="Li W.J."/>
        </authorList>
    </citation>
    <scope>NUCLEOTIDE SEQUENCE [LARGE SCALE GENOMIC DNA]</scope>
    <source>
        <strain evidence="2 3">NCCP-1664</strain>
    </source>
</reference>
<feature type="compositionally biased region" description="Basic and acidic residues" evidence="1">
    <location>
        <begin position="1"/>
        <end position="23"/>
    </location>
</feature>
<accession>A0A5A7NMB2</accession>
<gene>
    <name evidence="2" type="ORF">NCCP1664_01960</name>
</gene>
<evidence type="ECO:0000256" key="1">
    <source>
        <dbReference type="SAM" id="MobiDB-lite"/>
    </source>
</evidence>
<evidence type="ECO:0000313" key="2">
    <source>
        <dbReference type="EMBL" id="GER21699.1"/>
    </source>
</evidence>
<dbReference type="EMBL" id="BKDJ01000001">
    <property type="protein sequence ID" value="GER21699.1"/>
    <property type="molecule type" value="Genomic_DNA"/>
</dbReference>
<keyword evidence="3" id="KW-1185">Reference proteome</keyword>
<name>A0A5A7NMB2_9MICC</name>
<dbReference type="Proteomes" id="UP000325307">
    <property type="component" value="Unassembled WGS sequence"/>
</dbReference>
<evidence type="ECO:0000313" key="3">
    <source>
        <dbReference type="Proteomes" id="UP000325307"/>
    </source>
</evidence>